<organism evidence="9 10">
    <name type="scientific">Candidatus Phocaeicola faecigallinarum</name>
    <dbReference type="NCBI Taxonomy" id="2838732"/>
    <lineage>
        <taxon>Bacteria</taxon>
        <taxon>Pseudomonadati</taxon>
        <taxon>Bacteroidota</taxon>
        <taxon>Bacteroidia</taxon>
        <taxon>Bacteroidales</taxon>
        <taxon>Bacteroidaceae</taxon>
        <taxon>Phocaeicola</taxon>
    </lineage>
</organism>
<feature type="signal peptide" evidence="8">
    <location>
        <begin position="1"/>
        <end position="20"/>
    </location>
</feature>
<dbReference type="Pfam" id="PF08842">
    <property type="entry name" value="Mfa2"/>
    <property type="match status" value="1"/>
</dbReference>
<keyword evidence="3 8" id="KW-0732">Signal</keyword>
<evidence type="ECO:0000256" key="7">
    <source>
        <dbReference type="ARBA" id="ARBA00023288"/>
    </source>
</evidence>
<evidence type="ECO:0000256" key="1">
    <source>
        <dbReference type="ARBA" id="ARBA00004442"/>
    </source>
</evidence>
<feature type="chain" id="PRO_5037047861" evidence="8">
    <location>
        <begin position="21"/>
        <end position="450"/>
    </location>
</feature>
<evidence type="ECO:0000256" key="3">
    <source>
        <dbReference type="ARBA" id="ARBA00022729"/>
    </source>
</evidence>
<evidence type="ECO:0000256" key="4">
    <source>
        <dbReference type="ARBA" id="ARBA00023136"/>
    </source>
</evidence>
<dbReference type="Proteomes" id="UP000783796">
    <property type="component" value="Unassembled WGS sequence"/>
</dbReference>
<dbReference type="AlphaFoldDB" id="A0A948WYG0"/>
<evidence type="ECO:0000313" key="10">
    <source>
        <dbReference type="Proteomes" id="UP000783796"/>
    </source>
</evidence>
<dbReference type="PROSITE" id="PS51257">
    <property type="entry name" value="PROKAR_LIPOPROTEIN"/>
    <property type="match status" value="1"/>
</dbReference>
<evidence type="ECO:0000256" key="5">
    <source>
        <dbReference type="ARBA" id="ARBA00023139"/>
    </source>
</evidence>
<evidence type="ECO:0000256" key="6">
    <source>
        <dbReference type="ARBA" id="ARBA00023237"/>
    </source>
</evidence>
<keyword evidence="7" id="KW-0449">Lipoprotein</keyword>
<name>A0A948WYG0_9BACT</name>
<evidence type="ECO:0000256" key="2">
    <source>
        <dbReference type="ARBA" id="ARBA00007248"/>
    </source>
</evidence>
<reference evidence="9" key="1">
    <citation type="journal article" date="2021" name="PeerJ">
        <title>Extensive microbial diversity within the chicken gut microbiome revealed by metagenomics and culture.</title>
        <authorList>
            <person name="Gilroy R."/>
            <person name="Ravi A."/>
            <person name="Getino M."/>
            <person name="Pursley I."/>
            <person name="Horton D.L."/>
            <person name="Alikhan N.F."/>
            <person name="Baker D."/>
            <person name="Gharbi K."/>
            <person name="Hall N."/>
            <person name="Watson M."/>
            <person name="Adriaenssens E.M."/>
            <person name="Foster-Nyarko E."/>
            <person name="Jarju S."/>
            <person name="Secka A."/>
            <person name="Antonio M."/>
            <person name="Oren A."/>
            <person name="Chaudhuri R.R."/>
            <person name="La Ragione R."/>
            <person name="Hildebrand F."/>
            <person name="Pallen M.J."/>
        </authorList>
    </citation>
    <scope>NUCLEOTIDE SEQUENCE</scope>
    <source>
        <strain evidence="9">G4-2901</strain>
    </source>
</reference>
<evidence type="ECO:0000256" key="8">
    <source>
        <dbReference type="SAM" id="SignalP"/>
    </source>
</evidence>
<comment type="similarity">
    <text evidence="2">Belongs to the bacteroidetes fimbrillin superfamily. FimB/Mfa2 family.</text>
</comment>
<dbReference type="InterPro" id="IPR014941">
    <property type="entry name" value="FimB/Mfa2/Mfa3"/>
</dbReference>
<dbReference type="GO" id="GO:0009279">
    <property type="term" value="C:cell outer membrane"/>
    <property type="evidence" value="ECO:0007669"/>
    <property type="project" value="UniProtKB-SubCell"/>
</dbReference>
<protein>
    <submittedName>
        <fullName evidence="9">FimB/Mfa2 family fimbrial subunit</fullName>
    </submittedName>
</protein>
<evidence type="ECO:0000313" key="9">
    <source>
        <dbReference type="EMBL" id="MBU3837328.1"/>
    </source>
</evidence>
<sequence>MKNISTLSLLYLCIILTACSKQTLETENDNLTEDLPVNISVRNSETGNEDKYFPISLYIFNKEGECISRQEITKEKKIFSTKLKAGNYSLSAFSGLDNSEYTFPESPVYDDIIEIKNSFSQTHPLMSGHHDIELSQSSDVTIPIEYCVTAVSFSFSDVPTDATGVTLSISPLSNGYTFSGRYTGNTSKTEVECTFTDGLWKAGPIYIFPSEANNVLLSISVNSDTGTETFNYTYKNRLNPAVPYNFKGKYNGGFTVNVGFDIEGWQPGIDVDFDLVPGENTEGGDTGENPDSGETEVPTVYSDYLPEPNSIWKSFYVWTTKEISSTEIEALIITPDQWPDILAKDAQATLEWYEKDGLSNWRTFTEEETRAFHKAFPGTSEAFEDLNWLLYENNHNQFYCFNKERYLCRNLEYTFNLVDVSSSGTLIIRQAGDKTGYYLRPVKTIKIKLQ</sequence>
<keyword evidence="5" id="KW-0564">Palmitate</keyword>
<comment type="caution">
    <text evidence="9">The sequence shown here is derived from an EMBL/GenBank/DDBJ whole genome shotgun (WGS) entry which is preliminary data.</text>
</comment>
<proteinExistence type="inferred from homology"/>
<accession>A0A948WYG0</accession>
<keyword evidence="4" id="KW-0472">Membrane</keyword>
<reference evidence="9" key="2">
    <citation type="submission" date="2021-04" db="EMBL/GenBank/DDBJ databases">
        <authorList>
            <person name="Gilroy R."/>
        </authorList>
    </citation>
    <scope>NUCLEOTIDE SEQUENCE</scope>
    <source>
        <strain evidence="9">G4-2901</strain>
    </source>
</reference>
<dbReference type="EMBL" id="JAHLFW010000034">
    <property type="protein sequence ID" value="MBU3837328.1"/>
    <property type="molecule type" value="Genomic_DNA"/>
</dbReference>
<comment type="subcellular location">
    <subcellularLocation>
        <location evidence="1">Cell outer membrane</location>
    </subcellularLocation>
</comment>
<keyword evidence="6" id="KW-0998">Cell outer membrane</keyword>
<gene>
    <name evidence="9" type="ORF">H9777_03220</name>
</gene>